<dbReference type="Proteomes" id="UP000499080">
    <property type="component" value="Unassembled WGS sequence"/>
</dbReference>
<dbReference type="InterPro" id="IPR011990">
    <property type="entry name" value="TPR-like_helical_dom_sf"/>
</dbReference>
<dbReference type="PROSITE" id="PS50082">
    <property type="entry name" value="WD_REPEATS_2"/>
    <property type="match status" value="2"/>
</dbReference>
<dbReference type="Pfam" id="PF00400">
    <property type="entry name" value="WD40"/>
    <property type="match status" value="2"/>
</dbReference>
<dbReference type="GO" id="GO:0080008">
    <property type="term" value="C:Cul4-RING E3 ubiquitin ligase complex"/>
    <property type="evidence" value="ECO:0007669"/>
    <property type="project" value="TreeGrafter"/>
</dbReference>
<dbReference type="SUPFAM" id="SSF48452">
    <property type="entry name" value="TPR-like"/>
    <property type="match status" value="1"/>
</dbReference>
<dbReference type="SUPFAM" id="SSF50978">
    <property type="entry name" value="WD40 repeat-like"/>
    <property type="match status" value="1"/>
</dbReference>
<dbReference type="Gene3D" id="1.25.40.10">
    <property type="entry name" value="Tetratricopeptide repeat domain"/>
    <property type="match status" value="1"/>
</dbReference>
<evidence type="ECO:0000256" key="3">
    <source>
        <dbReference type="PROSITE-ProRule" id="PRU00221"/>
    </source>
</evidence>
<dbReference type="Gene3D" id="2.130.10.10">
    <property type="entry name" value="YVTN repeat-like/Quinoprotein amine dehydrogenase"/>
    <property type="match status" value="1"/>
</dbReference>
<dbReference type="PANTHER" id="PTHR15574">
    <property type="entry name" value="WD REPEAT DOMAIN-CONTAINING FAMILY"/>
    <property type="match status" value="1"/>
</dbReference>
<proteinExistence type="predicted"/>
<name>A0A4Y2VDI2_ARAVE</name>
<dbReference type="OrthoDB" id="6436241at2759"/>
<sequence>MQFLFWFAACVLKHSFHDFSVIPFLFEYIERADTESDDESNLSGAMAASNSVNKRRSNSIAKALLAISDQEKAWRASAYDYEARFCGHCNTTTDIKEANFFGSSGQYIVAGSDDGSIFIWDRVTTNIVRVLRGDESIVNCLQPHPSTCLLATSGIDPVVRLWGPRAEHFEVPCVSKFISKLKSSPSAAAKFEKLKKRANEAFDKQEYTLAISLYSKGITLFPNVACLYGNRAAAYIKRGWDGDHYAAIRDCYTAMKLDPDYLKAHFRLAQCLHKLRWVKEALECLTAIRLKFPDYAKTKTFESFETDVKVACFADM</sequence>
<dbReference type="InterPro" id="IPR045151">
    <property type="entry name" value="DCAF8"/>
</dbReference>
<evidence type="ECO:0000313" key="4">
    <source>
        <dbReference type="EMBL" id="GBO22176.1"/>
    </source>
</evidence>
<feature type="repeat" description="WD" evidence="3">
    <location>
        <begin position="131"/>
        <end position="162"/>
    </location>
</feature>
<dbReference type="AlphaFoldDB" id="A0A4Y2VDI2"/>
<evidence type="ECO:0000256" key="1">
    <source>
        <dbReference type="ARBA" id="ARBA00022574"/>
    </source>
</evidence>
<accession>A0A4Y2VDI2</accession>
<dbReference type="InterPro" id="IPR015943">
    <property type="entry name" value="WD40/YVTN_repeat-like_dom_sf"/>
</dbReference>
<gene>
    <name evidence="4" type="primary">WDTC1_2</name>
    <name evidence="4" type="ORF">AVEN_14059_1</name>
</gene>
<evidence type="ECO:0000256" key="2">
    <source>
        <dbReference type="ARBA" id="ARBA00022737"/>
    </source>
</evidence>
<dbReference type="InterPro" id="IPR036322">
    <property type="entry name" value="WD40_repeat_dom_sf"/>
</dbReference>
<feature type="non-terminal residue" evidence="4">
    <location>
        <position position="316"/>
    </location>
</feature>
<keyword evidence="1 3" id="KW-0853">WD repeat</keyword>
<dbReference type="GO" id="GO:0005737">
    <property type="term" value="C:cytoplasm"/>
    <property type="evidence" value="ECO:0007669"/>
    <property type="project" value="TreeGrafter"/>
</dbReference>
<dbReference type="EMBL" id="BGPR01045305">
    <property type="protein sequence ID" value="GBO22176.1"/>
    <property type="molecule type" value="Genomic_DNA"/>
</dbReference>
<protein>
    <submittedName>
        <fullName evidence="4">WD and tetratricopeptide repeats protein 1</fullName>
    </submittedName>
</protein>
<dbReference type="PANTHER" id="PTHR15574:SF40">
    <property type="entry name" value="WD AND TETRATRICOPEPTIDE REPEATS PROTEIN 1"/>
    <property type="match status" value="1"/>
</dbReference>
<evidence type="ECO:0000313" key="5">
    <source>
        <dbReference type="Proteomes" id="UP000499080"/>
    </source>
</evidence>
<dbReference type="GO" id="GO:0045717">
    <property type="term" value="P:negative regulation of fatty acid biosynthetic process"/>
    <property type="evidence" value="ECO:0007669"/>
    <property type="project" value="TreeGrafter"/>
</dbReference>
<dbReference type="SMART" id="SM00320">
    <property type="entry name" value="WD40"/>
    <property type="match status" value="2"/>
</dbReference>
<dbReference type="Pfam" id="PF14559">
    <property type="entry name" value="TPR_19"/>
    <property type="match status" value="1"/>
</dbReference>
<organism evidence="4 5">
    <name type="scientific">Araneus ventricosus</name>
    <name type="common">Orbweaver spider</name>
    <name type="synonym">Epeira ventricosa</name>
    <dbReference type="NCBI Taxonomy" id="182803"/>
    <lineage>
        <taxon>Eukaryota</taxon>
        <taxon>Metazoa</taxon>
        <taxon>Ecdysozoa</taxon>
        <taxon>Arthropoda</taxon>
        <taxon>Chelicerata</taxon>
        <taxon>Arachnida</taxon>
        <taxon>Araneae</taxon>
        <taxon>Araneomorphae</taxon>
        <taxon>Entelegynae</taxon>
        <taxon>Araneoidea</taxon>
        <taxon>Araneidae</taxon>
        <taxon>Araneus</taxon>
    </lineage>
</organism>
<dbReference type="SMART" id="SM00028">
    <property type="entry name" value="TPR"/>
    <property type="match status" value="3"/>
</dbReference>
<reference evidence="4 5" key="1">
    <citation type="journal article" date="2019" name="Sci. Rep.">
        <title>Orb-weaving spider Araneus ventricosus genome elucidates the spidroin gene catalogue.</title>
        <authorList>
            <person name="Kono N."/>
            <person name="Nakamura H."/>
            <person name="Ohtoshi R."/>
            <person name="Moran D.A.P."/>
            <person name="Shinohara A."/>
            <person name="Yoshida Y."/>
            <person name="Fujiwara M."/>
            <person name="Mori M."/>
            <person name="Tomita M."/>
            <person name="Arakawa K."/>
        </authorList>
    </citation>
    <scope>NUCLEOTIDE SEQUENCE [LARGE SCALE GENOMIC DNA]</scope>
</reference>
<dbReference type="InterPro" id="IPR019734">
    <property type="entry name" value="TPR_rpt"/>
</dbReference>
<dbReference type="InterPro" id="IPR001680">
    <property type="entry name" value="WD40_rpt"/>
</dbReference>
<keyword evidence="5" id="KW-1185">Reference proteome</keyword>
<keyword evidence="2" id="KW-0677">Repeat</keyword>
<comment type="caution">
    <text evidence="4">The sequence shown here is derived from an EMBL/GenBank/DDBJ whole genome shotgun (WGS) entry which is preliminary data.</text>
</comment>
<feature type="repeat" description="WD" evidence="3">
    <location>
        <begin position="101"/>
        <end position="130"/>
    </location>
</feature>